<evidence type="ECO:0000256" key="8">
    <source>
        <dbReference type="ARBA" id="ARBA00023136"/>
    </source>
</evidence>
<reference evidence="11 12" key="2">
    <citation type="journal article" date="2021" name="J. Hered.">
        <title>Feather Gene Expression Elucidates the Developmental Basis of Plumage Iridescence in African Starlings.</title>
        <authorList>
            <person name="Rubenstein D.R."/>
            <person name="Corvelo A."/>
            <person name="MacManes M.D."/>
            <person name="Maia R."/>
            <person name="Narzisi G."/>
            <person name="Rousaki A."/>
            <person name="Vandenabeele P."/>
            <person name="Shawkey M.D."/>
            <person name="Solomon J."/>
        </authorList>
    </citation>
    <scope>NUCLEOTIDE SEQUENCE [LARGE SCALE GENOMIC DNA]</scope>
    <source>
        <strain evidence="11">SS15</strain>
    </source>
</reference>
<keyword evidence="8" id="KW-0472">Membrane</keyword>
<comment type="subcellular location">
    <subcellularLocation>
        <location evidence="1 9">Mitochondrion inner membrane</location>
        <topology evidence="1 9">Single-pass membrane protein</topology>
    </subcellularLocation>
</comment>
<protein>
    <recommendedName>
        <fullName evidence="3 9">MICOS complex subunit MIC13</fullName>
    </recommendedName>
</protein>
<comment type="subunit">
    <text evidence="9">Component of the mitochondrial contact site and cristae organizing system (MICOS) complex.</text>
</comment>
<dbReference type="AlphaFoldDB" id="A0A835NEL4"/>
<proteinExistence type="inferred from homology"/>
<reference evidence="10" key="1">
    <citation type="submission" date="2020-10" db="EMBL/GenBank/DDBJ databases">
        <title>Feather gene expression reveals the developmental basis of iridescence in African starlings.</title>
        <authorList>
            <person name="Rubenstein D.R."/>
        </authorList>
    </citation>
    <scope>NUCLEOTIDE SEQUENCE</scope>
    <source>
        <strain evidence="10">SS15</strain>
        <tissue evidence="10">Liver</tissue>
    </source>
</reference>
<keyword evidence="4" id="KW-0812">Transmembrane</keyword>
<comment type="similarity">
    <text evidence="2 9">Belongs to the MICOS complex subunit Mic13 family.</text>
</comment>
<dbReference type="OrthoDB" id="5948578at2759"/>
<comment type="function">
    <text evidence="9">Component of the MICOS complex, a large protein complex of the mitochondrial inner membrane that plays crucial roles in the maintenance of crista junctions, inner membrane architecture, and formation of contact sites to the outer membrane.</text>
</comment>
<evidence type="ECO:0000256" key="1">
    <source>
        <dbReference type="ARBA" id="ARBA00004434"/>
    </source>
</evidence>
<dbReference type="InterPro" id="IPR026769">
    <property type="entry name" value="Mic13"/>
</dbReference>
<keyword evidence="7 9" id="KW-0496">Mitochondrion</keyword>
<reference evidence="11" key="3">
    <citation type="submission" date="2022-01" db="EMBL/GenBank/DDBJ databases">
        <authorList>
            <person name="Rubenstein D.R."/>
        </authorList>
    </citation>
    <scope>NUCLEOTIDE SEQUENCE</scope>
    <source>
        <strain evidence="11">SS15</strain>
        <tissue evidence="11">Liver</tissue>
    </source>
</reference>
<dbReference type="EMBL" id="JADDUC010000406">
    <property type="protein sequence ID" value="KAG0113710.1"/>
    <property type="molecule type" value="Genomic_DNA"/>
</dbReference>
<comment type="caution">
    <text evidence="10">The sequence shown here is derived from an EMBL/GenBank/DDBJ whole genome shotgun (WGS) entry which is preliminary data.</text>
</comment>
<dbReference type="Pfam" id="PF15884">
    <property type="entry name" value="QIL1"/>
    <property type="match status" value="1"/>
</dbReference>
<dbReference type="GO" id="GO:0044284">
    <property type="term" value="C:mitochondrial crista junction"/>
    <property type="evidence" value="ECO:0007669"/>
    <property type="project" value="TreeGrafter"/>
</dbReference>
<keyword evidence="6" id="KW-1133">Transmembrane helix</keyword>
<evidence type="ECO:0000256" key="5">
    <source>
        <dbReference type="ARBA" id="ARBA00022792"/>
    </source>
</evidence>
<accession>A0A835NEL4</accession>
<dbReference type="PANTHER" id="PTHR31816">
    <property type="entry name" value="MICOS COMPLEX SUBUNIT MIC13"/>
    <property type="match status" value="1"/>
</dbReference>
<dbReference type="Proteomes" id="UP000618051">
    <property type="component" value="Unassembled WGS sequence"/>
</dbReference>
<dbReference type="GO" id="GO:0061617">
    <property type="term" value="C:MICOS complex"/>
    <property type="evidence" value="ECO:0007669"/>
    <property type="project" value="UniProtKB-UniRule"/>
</dbReference>
<dbReference type="GO" id="GO:0042407">
    <property type="term" value="P:cristae formation"/>
    <property type="evidence" value="ECO:0007669"/>
    <property type="project" value="TreeGrafter"/>
</dbReference>
<evidence type="ECO:0000313" key="11">
    <source>
        <dbReference type="EMBL" id="KAI1230520.1"/>
    </source>
</evidence>
<name>A0A835NEL4_9PASS</name>
<keyword evidence="5 9" id="KW-0999">Mitochondrion inner membrane</keyword>
<dbReference type="EMBL" id="JADDUC020000030">
    <property type="protein sequence ID" value="KAI1230520.1"/>
    <property type="molecule type" value="Genomic_DNA"/>
</dbReference>
<evidence type="ECO:0000256" key="6">
    <source>
        <dbReference type="ARBA" id="ARBA00022989"/>
    </source>
</evidence>
<dbReference type="PANTHER" id="PTHR31816:SF3">
    <property type="entry name" value="MICOS COMPLEX SUBUNIT MIC13"/>
    <property type="match status" value="1"/>
</dbReference>
<evidence type="ECO:0000313" key="12">
    <source>
        <dbReference type="Proteomes" id="UP000618051"/>
    </source>
</evidence>
<evidence type="ECO:0000256" key="7">
    <source>
        <dbReference type="ARBA" id="ARBA00023128"/>
    </source>
</evidence>
<gene>
    <name evidence="11" type="ORF">IHE44_0009980</name>
    <name evidence="10" type="ORF">IHE44_010013</name>
</gene>
<evidence type="ECO:0000256" key="9">
    <source>
        <dbReference type="RuleBase" id="RU363009"/>
    </source>
</evidence>
<evidence type="ECO:0000313" key="10">
    <source>
        <dbReference type="EMBL" id="KAG0113710.1"/>
    </source>
</evidence>
<evidence type="ECO:0000256" key="3">
    <source>
        <dbReference type="ARBA" id="ARBA00018172"/>
    </source>
</evidence>
<evidence type="ECO:0000256" key="2">
    <source>
        <dbReference type="ARBA" id="ARBA00006771"/>
    </source>
</evidence>
<sequence length="169" mass="18892">MRVAITDVELVTAHHAEKLFLIKGGLAGAAVYVAYDQGLLGSGTEGAKAFKKAQETLPPAIQEWTNYLGWELPPTPRFEFSVSNSWNKGVHTVMSALSVAPTRACEYTVEGWKYMKDLLPQLSRESRECRSGPPCRSSGQQWRQTRQNLAVTFPSGTIRIWWLYLPSMS</sequence>
<evidence type="ECO:0000256" key="4">
    <source>
        <dbReference type="ARBA" id="ARBA00022692"/>
    </source>
</evidence>
<organism evidence="10">
    <name type="scientific">Lamprotornis superbus</name>
    <dbReference type="NCBI Taxonomy" id="245042"/>
    <lineage>
        <taxon>Eukaryota</taxon>
        <taxon>Metazoa</taxon>
        <taxon>Chordata</taxon>
        <taxon>Craniata</taxon>
        <taxon>Vertebrata</taxon>
        <taxon>Euteleostomi</taxon>
        <taxon>Archelosauria</taxon>
        <taxon>Archosauria</taxon>
        <taxon>Dinosauria</taxon>
        <taxon>Saurischia</taxon>
        <taxon>Theropoda</taxon>
        <taxon>Coelurosauria</taxon>
        <taxon>Aves</taxon>
        <taxon>Neognathae</taxon>
        <taxon>Neoaves</taxon>
        <taxon>Telluraves</taxon>
        <taxon>Australaves</taxon>
        <taxon>Passeriformes</taxon>
        <taxon>Sturnidae</taxon>
        <taxon>Lamprotornis</taxon>
    </lineage>
</organism>
<keyword evidence="12" id="KW-1185">Reference proteome</keyword>